<proteinExistence type="predicted"/>
<evidence type="ECO:0000313" key="7">
    <source>
        <dbReference type="WBParaSite" id="BXY_0976500.1"/>
    </source>
</evidence>
<feature type="chain" id="PRO_5036022082" evidence="2">
    <location>
        <begin position="22"/>
        <end position="123"/>
    </location>
</feature>
<dbReference type="SMR" id="A0A1I7S9R8"/>
<evidence type="ECO:0000313" key="5">
    <source>
        <dbReference type="Proteomes" id="UP000095284"/>
    </source>
</evidence>
<dbReference type="Proteomes" id="UP000659654">
    <property type="component" value="Unassembled WGS sequence"/>
</dbReference>
<evidence type="ECO:0000313" key="3">
    <source>
        <dbReference type="EMBL" id="CAD5233790.1"/>
    </source>
</evidence>
<evidence type="ECO:0000313" key="6">
    <source>
        <dbReference type="Proteomes" id="UP000659654"/>
    </source>
</evidence>
<dbReference type="OrthoDB" id="10386288at2759"/>
<evidence type="ECO:0000256" key="2">
    <source>
        <dbReference type="SAM" id="SignalP"/>
    </source>
</evidence>
<keyword evidence="1" id="KW-0472">Membrane</keyword>
<organism evidence="5 7">
    <name type="scientific">Bursaphelenchus xylophilus</name>
    <name type="common">Pinewood nematode worm</name>
    <name type="synonym">Aphelenchoides xylophilus</name>
    <dbReference type="NCBI Taxonomy" id="6326"/>
    <lineage>
        <taxon>Eukaryota</taxon>
        <taxon>Metazoa</taxon>
        <taxon>Ecdysozoa</taxon>
        <taxon>Nematoda</taxon>
        <taxon>Chromadorea</taxon>
        <taxon>Rhabditida</taxon>
        <taxon>Tylenchina</taxon>
        <taxon>Tylenchomorpha</taxon>
        <taxon>Aphelenchoidea</taxon>
        <taxon>Aphelenchoididae</taxon>
        <taxon>Bursaphelenchus</taxon>
    </lineage>
</organism>
<feature type="transmembrane region" description="Helical" evidence="1">
    <location>
        <begin position="98"/>
        <end position="117"/>
    </location>
</feature>
<keyword evidence="6" id="KW-1185">Reference proteome</keyword>
<name>A0A1I7S9R8_BURXY</name>
<gene>
    <name evidence="3" type="ORF">BXYJ_LOCUS13881</name>
</gene>
<keyword evidence="2" id="KW-0732">Signal</keyword>
<reference evidence="7" key="1">
    <citation type="submission" date="2016-11" db="UniProtKB">
        <authorList>
            <consortium name="WormBaseParasite"/>
        </authorList>
    </citation>
    <scope>IDENTIFICATION</scope>
</reference>
<feature type="signal peptide" evidence="2">
    <location>
        <begin position="1"/>
        <end position="21"/>
    </location>
</feature>
<protein>
    <submittedName>
        <fullName evidence="3">(pine wood nematode) hypothetical protein</fullName>
    </submittedName>
</protein>
<dbReference type="AlphaFoldDB" id="A0A1I7S9R8"/>
<keyword evidence="1" id="KW-1133">Transmembrane helix</keyword>
<evidence type="ECO:0000256" key="1">
    <source>
        <dbReference type="SAM" id="Phobius"/>
    </source>
</evidence>
<keyword evidence="1" id="KW-0812">Transmembrane</keyword>
<sequence length="123" mass="13992">MWRQRALAILCVATVVGLVASENVKWVQLEQHTDDFPFDEDAALKAEAAFRQTTENKAAGDIVRRIEKMFNDSVDGYQRSLTEGERKLVELQETSGSFVPQMTFIFAAHCFILLIMIRQLVNL</sequence>
<evidence type="ECO:0000313" key="4">
    <source>
        <dbReference type="EMBL" id="CAG9129194.1"/>
    </source>
</evidence>
<dbReference type="EMBL" id="CAJFDI010000006">
    <property type="protein sequence ID" value="CAD5233790.1"/>
    <property type="molecule type" value="Genomic_DNA"/>
</dbReference>
<accession>A0A1I7S9R8</accession>
<dbReference type="Proteomes" id="UP000095284">
    <property type="component" value="Unplaced"/>
</dbReference>
<reference evidence="4" key="2">
    <citation type="submission" date="2020-08" db="EMBL/GenBank/DDBJ databases">
        <authorList>
            <person name="Kikuchi T."/>
        </authorList>
    </citation>
    <scope>NUCLEOTIDE SEQUENCE</scope>
    <source>
        <strain evidence="3">Ka4C1</strain>
    </source>
</reference>
<dbReference type="EMBL" id="CAJFCV020000006">
    <property type="protein sequence ID" value="CAG9129194.1"/>
    <property type="molecule type" value="Genomic_DNA"/>
</dbReference>
<dbReference type="Proteomes" id="UP000582659">
    <property type="component" value="Unassembled WGS sequence"/>
</dbReference>
<dbReference type="WBParaSite" id="BXY_0976500.1">
    <property type="protein sequence ID" value="BXY_0976500.1"/>
    <property type="gene ID" value="BXY_0976500"/>
</dbReference>